<proteinExistence type="predicted"/>
<dbReference type="OrthoDB" id="833044at2"/>
<evidence type="ECO:0000256" key="1">
    <source>
        <dbReference type="SAM" id="SignalP"/>
    </source>
</evidence>
<reference evidence="2 3" key="1">
    <citation type="submission" date="2019-08" db="EMBL/GenBank/DDBJ databases">
        <title>Genome of Phaeodactylibacter luteus.</title>
        <authorList>
            <person name="Bowman J.P."/>
        </authorList>
    </citation>
    <scope>NUCLEOTIDE SEQUENCE [LARGE SCALE GENOMIC DNA]</scope>
    <source>
        <strain evidence="2 3">KCTC 42180</strain>
    </source>
</reference>
<dbReference type="Proteomes" id="UP000321580">
    <property type="component" value="Unassembled WGS sequence"/>
</dbReference>
<protein>
    <submittedName>
        <fullName evidence="2">Uncharacterized protein</fullName>
    </submittedName>
</protein>
<evidence type="ECO:0000313" key="3">
    <source>
        <dbReference type="Proteomes" id="UP000321580"/>
    </source>
</evidence>
<accession>A0A5C6RLZ9</accession>
<organism evidence="2 3">
    <name type="scientific">Phaeodactylibacter luteus</name>
    <dbReference type="NCBI Taxonomy" id="1564516"/>
    <lineage>
        <taxon>Bacteria</taxon>
        <taxon>Pseudomonadati</taxon>
        <taxon>Bacteroidota</taxon>
        <taxon>Saprospiria</taxon>
        <taxon>Saprospirales</taxon>
        <taxon>Haliscomenobacteraceae</taxon>
        <taxon>Phaeodactylibacter</taxon>
    </lineage>
</organism>
<keyword evidence="1" id="KW-0732">Signal</keyword>
<feature type="chain" id="PRO_5023073012" evidence="1">
    <location>
        <begin position="22"/>
        <end position="377"/>
    </location>
</feature>
<dbReference type="AlphaFoldDB" id="A0A5C6RLZ9"/>
<name>A0A5C6RLZ9_9BACT</name>
<comment type="caution">
    <text evidence="2">The sequence shown here is derived from an EMBL/GenBank/DDBJ whole genome shotgun (WGS) entry which is preliminary data.</text>
</comment>
<dbReference type="RefSeq" id="WP_147167704.1">
    <property type="nucleotide sequence ID" value="NZ_VOOR01000021.1"/>
</dbReference>
<evidence type="ECO:0000313" key="2">
    <source>
        <dbReference type="EMBL" id="TXB62984.1"/>
    </source>
</evidence>
<feature type="signal peptide" evidence="1">
    <location>
        <begin position="1"/>
        <end position="21"/>
    </location>
</feature>
<gene>
    <name evidence="2" type="ORF">FRY97_11630</name>
</gene>
<dbReference type="EMBL" id="VOOR01000021">
    <property type="protein sequence ID" value="TXB62984.1"/>
    <property type="molecule type" value="Genomic_DNA"/>
</dbReference>
<keyword evidence="3" id="KW-1185">Reference proteome</keyword>
<sequence>MNTTLRFFSIFLLLGSVSLQAQFTKVNLDFESAYISENDALPAEVNLLFSGAIPTYIDRIEFNILPRRGAKAPLHTAVWQRPLDNSAAVYSLPVNYKLRPSSQYDIEVLFFRSVTSAQREELIKTTQNRLGLFLESQREPANRGFKWQEKPKRLLQGMNELLRQDLSNYRAGISASQSGLSALIALQLEKMEGLRMPADSAQAAALQAQEQQTLQQLMEGELRQIIGARLYQVADSRYLEDCPTEEKRGAIAVNAGFGGAYFSGNLDKELDYGTAPYAGLSFPLGNSAFAPRFLSNTYLGFGLFLQDFENAKDETLTGPIVGRPIYASLDHKLFQFVYLNIGATLLEQSNSDDSKTLLVRPFIGLSAKVNLSLSFER</sequence>